<dbReference type="SUPFAM" id="SSF50129">
    <property type="entry name" value="GroES-like"/>
    <property type="match status" value="1"/>
</dbReference>
<dbReference type="InterPro" id="IPR020843">
    <property type="entry name" value="ER"/>
</dbReference>
<keyword evidence="1" id="KW-0812">Transmembrane</keyword>
<organism evidence="3">
    <name type="scientific">Fusarium oxysporum f. sp. vasinfectum 25433</name>
    <dbReference type="NCBI Taxonomy" id="1089449"/>
    <lineage>
        <taxon>Eukaryota</taxon>
        <taxon>Fungi</taxon>
        <taxon>Dikarya</taxon>
        <taxon>Ascomycota</taxon>
        <taxon>Pezizomycotina</taxon>
        <taxon>Sordariomycetes</taxon>
        <taxon>Hypocreomycetidae</taxon>
        <taxon>Hypocreales</taxon>
        <taxon>Nectriaceae</taxon>
        <taxon>Fusarium</taxon>
        <taxon>Fusarium oxysporum species complex</taxon>
    </lineage>
</organism>
<feature type="domain" description="Enoyl reductase (ER)" evidence="2">
    <location>
        <begin position="197"/>
        <end position="526"/>
    </location>
</feature>
<dbReference type="InterPro" id="IPR052711">
    <property type="entry name" value="Zinc_ADH-like"/>
</dbReference>
<dbReference type="AlphaFoldDB" id="X0KQW6"/>
<protein>
    <recommendedName>
        <fullName evidence="2">Enoyl reductase (ER) domain-containing protein</fullName>
    </recommendedName>
</protein>
<gene>
    <name evidence="3" type="ORF">FOTG_15662</name>
</gene>
<dbReference type="SUPFAM" id="SSF51735">
    <property type="entry name" value="NAD(P)-binding Rossmann-fold domains"/>
    <property type="match status" value="1"/>
</dbReference>
<evidence type="ECO:0000259" key="2">
    <source>
        <dbReference type="SMART" id="SM00829"/>
    </source>
</evidence>
<proteinExistence type="predicted"/>
<evidence type="ECO:0000256" key="1">
    <source>
        <dbReference type="SAM" id="Phobius"/>
    </source>
</evidence>
<dbReference type="Gene3D" id="3.90.180.10">
    <property type="entry name" value="Medium-chain alcohol dehydrogenases, catalytic domain"/>
    <property type="match status" value="2"/>
</dbReference>
<evidence type="ECO:0000313" key="3">
    <source>
        <dbReference type="EMBL" id="EXM16004.1"/>
    </source>
</evidence>
<dbReference type="SMART" id="SM00829">
    <property type="entry name" value="PKS_ER"/>
    <property type="match status" value="1"/>
</dbReference>
<dbReference type="Pfam" id="PF13602">
    <property type="entry name" value="ADH_zinc_N_2"/>
    <property type="match status" value="1"/>
</dbReference>
<dbReference type="Pfam" id="PF08240">
    <property type="entry name" value="ADH_N"/>
    <property type="match status" value="1"/>
</dbReference>
<dbReference type="PANTHER" id="PTHR45033">
    <property type="match status" value="1"/>
</dbReference>
<name>X0KQW6_FUSOX</name>
<feature type="transmembrane region" description="Helical" evidence="1">
    <location>
        <begin position="73"/>
        <end position="93"/>
    </location>
</feature>
<reference evidence="3" key="2">
    <citation type="submission" date="2012-05" db="EMBL/GenBank/DDBJ databases">
        <title>The Genome Annotation of Fusarium oxysporum Cotton.</title>
        <authorList>
            <consortium name="The Broad Institute Genomics Platform"/>
            <person name="Ma L.-J."/>
            <person name="Corby-Kistler H."/>
            <person name="Broz K."/>
            <person name="Gale L.R."/>
            <person name="Jonkers W."/>
            <person name="O'Donnell K."/>
            <person name="Ploetz R."/>
            <person name="Steinberg C."/>
            <person name="Schwartz D.C."/>
            <person name="VanEtten H."/>
            <person name="Zhou S."/>
            <person name="Young S.K."/>
            <person name="Zeng Q."/>
            <person name="Gargeya S."/>
            <person name="Fitzgerald M."/>
            <person name="Abouelleil A."/>
            <person name="Alvarado L."/>
            <person name="Chapman S.B."/>
            <person name="Gainer-Dewar J."/>
            <person name="Goldberg J."/>
            <person name="Griggs A."/>
            <person name="Gujja S."/>
            <person name="Hansen M."/>
            <person name="Howarth C."/>
            <person name="Imamovic A."/>
            <person name="Ireland A."/>
            <person name="Larimer J."/>
            <person name="McCowan C."/>
            <person name="Murphy C."/>
            <person name="Pearson M."/>
            <person name="Poon T.W."/>
            <person name="Priest M."/>
            <person name="Roberts A."/>
            <person name="Saif S."/>
            <person name="Shea T."/>
            <person name="Sykes S."/>
            <person name="Wortman J."/>
            <person name="Nusbaum C."/>
            <person name="Birren B."/>
        </authorList>
    </citation>
    <scope>NUCLEOTIDE SEQUENCE</scope>
    <source>
        <strain evidence="3">25433</strain>
    </source>
</reference>
<feature type="transmembrane region" description="Helical" evidence="1">
    <location>
        <begin position="113"/>
        <end position="131"/>
    </location>
</feature>
<dbReference type="PANTHER" id="PTHR45033:SF2">
    <property type="entry name" value="ZINC-TYPE ALCOHOL DEHYDROGENASE-LIKE PROTEIN C1773.06C"/>
    <property type="match status" value="1"/>
</dbReference>
<dbReference type="InterPro" id="IPR013154">
    <property type="entry name" value="ADH-like_N"/>
</dbReference>
<dbReference type="EMBL" id="JH658006">
    <property type="protein sequence ID" value="EXM16004.1"/>
    <property type="molecule type" value="Genomic_DNA"/>
</dbReference>
<keyword evidence="1" id="KW-0472">Membrane</keyword>
<dbReference type="Proteomes" id="UP000030701">
    <property type="component" value="Unassembled WGS sequence"/>
</dbReference>
<dbReference type="HOGENOM" id="CLU_512918_0_0_1"/>
<feature type="transmembrane region" description="Helical" evidence="1">
    <location>
        <begin position="12"/>
        <end position="32"/>
    </location>
</feature>
<dbReference type="GO" id="GO:0016491">
    <property type="term" value="F:oxidoreductase activity"/>
    <property type="evidence" value="ECO:0007669"/>
    <property type="project" value="InterPro"/>
</dbReference>
<sequence>MQWFKEKFKKPLQGVQLVAIVAVFILACVRLAESTSVFDVLALLMSIASFFSIIYQFLAQNIAKYMHLGTPKIYFFINASELSLWMIIMIIGIATNMSKCTGGSGKGTSHCTIFLAISSIAGIYISAYYMLRVGHAERSLRRKNPMDIYIQLAFCNHSGGSPVLLPVIAAPAHIPKLPKQNCLPHISKQWVLGGKNGFGFLEFQPDSPVPSIGDREVLVRSHAASLNFCDFIIAKGQYSFPAKDGTVPVADGAGVVAAVGSHVSRFQVGDRVVGLFHQDHLAGPFDDSYLHSSRGGSLDGTLRECGAFPEQGLVRAPINLSLTEAASLPWAALTAWSALFPDEGRVLRPGDTVLTASTSGFAKAAEPESLRRRRRMRRLNVSRSLVRTTCSTTYKIQAGWGGALAKSLTPKRPGVDLVVEVGGPASARQALIAFKTMGVILMVGSVAPFASGEGMSQPPTFLDTILGLCTVRGVTVGSRRQFEEMNRAIEENDIHPVLDKTLFKLEHARGVYEYLWDQKHIGKVIVQIVDA</sequence>
<dbReference type="PROSITE" id="PS51257">
    <property type="entry name" value="PROKAR_LIPOPROTEIN"/>
    <property type="match status" value="1"/>
</dbReference>
<feature type="transmembrane region" description="Helical" evidence="1">
    <location>
        <begin position="38"/>
        <end position="58"/>
    </location>
</feature>
<keyword evidence="1" id="KW-1133">Transmembrane helix</keyword>
<dbReference type="InterPro" id="IPR011032">
    <property type="entry name" value="GroES-like_sf"/>
</dbReference>
<dbReference type="Gene3D" id="3.40.50.720">
    <property type="entry name" value="NAD(P)-binding Rossmann-like Domain"/>
    <property type="match status" value="2"/>
</dbReference>
<reference evidence="3" key="1">
    <citation type="submission" date="2011-11" db="EMBL/GenBank/DDBJ databases">
        <title>The Genome Sequence of Fusarium oxysporum Cotton.</title>
        <authorList>
            <consortium name="The Broad Institute Genome Sequencing Platform"/>
            <person name="Ma L.-J."/>
            <person name="Gale L.R."/>
            <person name="Schwartz D.C."/>
            <person name="Zhou S."/>
            <person name="Corby-Kistler H."/>
            <person name="Young S.K."/>
            <person name="Zeng Q."/>
            <person name="Gargeya S."/>
            <person name="Fitzgerald M."/>
            <person name="Haas B."/>
            <person name="Abouelleil A."/>
            <person name="Alvarado L."/>
            <person name="Arachchi H.M."/>
            <person name="Berlin A."/>
            <person name="Brown A."/>
            <person name="Chapman S.B."/>
            <person name="Chen Z."/>
            <person name="Dunbar C."/>
            <person name="Freedman E."/>
            <person name="Gearin G."/>
            <person name="Goldberg J."/>
            <person name="Griggs A."/>
            <person name="Gujja S."/>
            <person name="Heiman D."/>
            <person name="Howarth C."/>
            <person name="Larson L."/>
            <person name="Lui A."/>
            <person name="MacDonald P.J.P."/>
            <person name="Montmayeur A."/>
            <person name="Murphy C."/>
            <person name="Neiman D."/>
            <person name="Pearson M."/>
            <person name="Priest M."/>
            <person name="Roberts A."/>
            <person name="Saif S."/>
            <person name="Shea T."/>
            <person name="Shenoy N."/>
            <person name="Sisk P."/>
            <person name="Stolte C."/>
            <person name="Sykes S."/>
            <person name="Wortman J."/>
            <person name="Nusbaum C."/>
            <person name="Birren B."/>
        </authorList>
    </citation>
    <scope>NUCLEOTIDE SEQUENCE [LARGE SCALE GENOMIC DNA]</scope>
    <source>
        <strain evidence="3">25433</strain>
    </source>
</reference>
<dbReference type="CDD" id="cd08276">
    <property type="entry name" value="MDR7"/>
    <property type="match status" value="1"/>
</dbReference>
<accession>X0KQW6</accession>
<dbReference type="InterPro" id="IPR036291">
    <property type="entry name" value="NAD(P)-bd_dom_sf"/>
</dbReference>